<evidence type="ECO:0000256" key="17">
    <source>
        <dbReference type="SAM" id="MobiDB-lite"/>
    </source>
</evidence>
<keyword evidence="9" id="KW-1000">Mitochondrion outer membrane</keyword>
<gene>
    <name evidence="18" type="primary">SLC44A2</name>
</gene>
<sequence length="664" mass="75348">HHIHHNVFTGDPRKFDPTFKGPIHNRGCTDILCCILFVLALLGYFAVGILAWSHGDPRKVIYPTDSSGQFCGLFLGKLEWENKTLLFYFNILKCASPLTLLEFQCPTTQVRAPPNPHVKRHTSSAELPLKSSHDQNNVSRRCLPNLGTKPGGVIVVGENSDCQAMCFFCRKSNIAVEARQVAMRIFEDYTQSWHWILLGLFIAMVISLIFIVLLRYLAGIMVWVMMIMVILVIGYGIFHCYMQYAHLKGTPGGNVTLRDLGLQTDFSIYLQIQQTWLAFIIILSIVEVVIIILLIFLRKRILIAIALIKEASRAIGHVMSSLFYPLLTFALLALVIAYWAVTAVFLSTSNEQIYKVFNTTQCNYSMEVCNPKTFQNSSIIEVCPDAECRFAFYGGETSYHKYLILLQFYNLFLFFWCVNFVTALGQVTLAGAFASYYWAFKKPDDIPAFPICSSLGRALRYHTGSLAFGSLILAIVQIIRVILEYLDQKLKGAQNKCARFLLSCLKCCFWCLEKCIKFINRNAYIMVAIYGKNFCTSARDAFFLLMRNILRVAVLDKVTDFLLFLGKLLIVGIVGICSFFFFSGRIQKISNDINLNYYWVPILTIVIGSYLIAHGFFSVYAMCVDTLFLCFLEDVERNDGSSERPYLMSESLLGILNKKNEGSK</sequence>
<keyword evidence="10 16" id="KW-1133">Transmembrane helix</keyword>
<reference evidence="18 19" key="1">
    <citation type="submission" date="2020-06" db="EMBL/GenBank/DDBJ databases">
        <authorList>
            <consortium name="Wellcome Sanger Institute Data Sharing"/>
        </authorList>
    </citation>
    <scope>NUCLEOTIDE SEQUENCE [LARGE SCALE GENOMIC DNA]</scope>
</reference>
<dbReference type="PANTHER" id="PTHR12385">
    <property type="entry name" value="CHOLINE TRANSPORTER-LIKE (SLC FAMILY 44)"/>
    <property type="match status" value="1"/>
</dbReference>
<feature type="transmembrane region" description="Helical" evidence="16">
    <location>
        <begin position="561"/>
        <end position="583"/>
    </location>
</feature>
<evidence type="ECO:0000256" key="13">
    <source>
        <dbReference type="ARBA" id="ARBA00023180"/>
    </source>
</evidence>
<comment type="catalytic activity">
    <reaction evidence="15">
        <text>ethanolamine(out) + n H(+)(in) = ethanolamine(in) + n H(+)(out)</text>
        <dbReference type="Rhea" id="RHEA:75467"/>
        <dbReference type="ChEBI" id="CHEBI:15378"/>
        <dbReference type="ChEBI" id="CHEBI:57603"/>
    </reaction>
</comment>
<evidence type="ECO:0000256" key="2">
    <source>
        <dbReference type="ARBA" id="ARBA00004651"/>
    </source>
</evidence>
<protein>
    <recommendedName>
        <fullName evidence="16">Choline transporter-like protein</fullName>
    </recommendedName>
</protein>
<evidence type="ECO:0000256" key="4">
    <source>
        <dbReference type="ARBA" id="ARBA00022448"/>
    </source>
</evidence>
<dbReference type="Ensembl" id="ENSDCDT00010053215.1">
    <property type="protein sequence ID" value="ENSDCDP00010043161.1"/>
    <property type="gene ID" value="ENSDCDG00010026585.1"/>
</dbReference>
<feature type="transmembrane region" description="Helical" evidence="16">
    <location>
        <begin position="461"/>
        <end position="483"/>
    </location>
</feature>
<keyword evidence="19" id="KW-1185">Reference proteome</keyword>
<keyword evidence="5" id="KW-0050">Antiport</keyword>
<evidence type="ECO:0000256" key="16">
    <source>
        <dbReference type="RuleBase" id="RU368066"/>
    </source>
</evidence>
<evidence type="ECO:0000256" key="12">
    <source>
        <dbReference type="ARBA" id="ARBA00023136"/>
    </source>
</evidence>
<dbReference type="GO" id="GO:0015297">
    <property type="term" value="F:antiporter activity"/>
    <property type="evidence" value="ECO:0007669"/>
    <property type="project" value="UniProtKB-KW"/>
</dbReference>
<keyword evidence="12 16" id="KW-0472">Membrane</keyword>
<feature type="transmembrane region" description="Helical" evidence="16">
    <location>
        <begin position="413"/>
        <end position="440"/>
    </location>
</feature>
<evidence type="ECO:0000256" key="11">
    <source>
        <dbReference type="ARBA" id="ARBA00023128"/>
    </source>
</evidence>
<evidence type="ECO:0000256" key="15">
    <source>
        <dbReference type="ARBA" id="ARBA00036560"/>
    </source>
</evidence>
<evidence type="ECO:0000256" key="10">
    <source>
        <dbReference type="ARBA" id="ARBA00022989"/>
    </source>
</evidence>
<dbReference type="Proteomes" id="UP000694580">
    <property type="component" value="Chromosome 3"/>
</dbReference>
<feature type="transmembrane region" description="Helical" evidence="16">
    <location>
        <begin position="31"/>
        <end position="52"/>
    </location>
</feature>
<evidence type="ECO:0000313" key="19">
    <source>
        <dbReference type="Proteomes" id="UP000694580"/>
    </source>
</evidence>
<comment type="function">
    <text evidence="16">Choline transporter.</text>
</comment>
<dbReference type="GeneTree" id="ENSGT00940000158178"/>
<evidence type="ECO:0000256" key="8">
    <source>
        <dbReference type="ARBA" id="ARBA00022692"/>
    </source>
</evidence>
<proteinExistence type="inferred from homology"/>
<evidence type="ECO:0000256" key="9">
    <source>
        <dbReference type="ARBA" id="ARBA00022787"/>
    </source>
</evidence>
<keyword evidence="6" id="KW-1003">Cell membrane</keyword>
<dbReference type="InterPro" id="IPR007603">
    <property type="entry name" value="Choline_transptr-like"/>
</dbReference>
<keyword evidence="13" id="KW-0325">Glycoprotein</keyword>
<accession>A0AAY4DFW4</accession>
<keyword evidence="8 16" id="KW-0812">Transmembrane</keyword>
<keyword evidence="4" id="KW-0813">Transport</keyword>
<evidence type="ECO:0000313" key="18">
    <source>
        <dbReference type="Ensembl" id="ENSDCDP00010043161.1"/>
    </source>
</evidence>
<comment type="catalytic activity">
    <reaction evidence="14">
        <text>choline(out) + n H(+)(in) = choline(in) + n H(+)(out)</text>
        <dbReference type="Rhea" id="RHEA:75463"/>
        <dbReference type="ChEBI" id="CHEBI:15354"/>
        <dbReference type="ChEBI" id="CHEBI:15378"/>
    </reaction>
</comment>
<evidence type="ECO:0000256" key="7">
    <source>
        <dbReference type="ARBA" id="ARBA00022553"/>
    </source>
</evidence>
<dbReference type="GO" id="GO:0005886">
    <property type="term" value="C:plasma membrane"/>
    <property type="evidence" value="ECO:0007669"/>
    <property type="project" value="UniProtKB-SubCell"/>
</dbReference>
<reference evidence="18" key="3">
    <citation type="submission" date="2025-09" db="UniProtKB">
        <authorList>
            <consortium name="Ensembl"/>
        </authorList>
    </citation>
    <scope>IDENTIFICATION</scope>
</reference>
<evidence type="ECO:0000256" key="6">
    <source>
        <dbReference type="ARBA" id="ARBA00022475"/>
    </source>
</evidence>
<evidence type="ECO:0000256" key="5">
    <source>
        <dbReference type="ARBA" id="ARBA00022449"/>
    </source>
</evidence>
<keyword evidence="11" id="KW-0496">Mitochondrion</keyword>
<feature type="transmembrane region" description="Helical" evidence="16">
    <location>
        <begin position="276"/>
        <end position="297"/>
    </location>
</feature>
<dbReference type="PANTHER" id="PTHR12385:SF34">
    <property type="entry name" value="CHOLINE TRANSPORTER-LIKE PROTEIN 2"/>
    <property type="match status" value="1"/>
</dbReference>
<evidence type="ECO:0000256" key="14">
    <source>
        <dbReference type="ARBA" id="ARBA00035093"/>
    </source>
</evidence>
<name>A0AAY4DFW4_9TELE</name>
<dbReference type="GO" id="GO:0005741">
    <property type="term" value="C:mitochondrial outer membrane"/>
    <property type="evidence" value="ECO:0007669"/>
    <property type="project" value="UniProtKB-SubCell"/>
</dbReference>
<organism evidence="18 19">
    <name type="scientific">Denticeps clupeoides</name>
    <name type="common">denticle herring</name>
    <dbReference type="NCBI Taxonomy" id="299321"/>
    <lineage>
        <taxon>Eukaryota</taxon>
        <taxon>Metazoa</taxon>
        <taxon>Chordata</taxon>
        <taxon>Craniata</taxon>
        <taxon>Vertebrata</taxon>
        <taxon>Euteleostomi</taxon>
        <taxon>Actinopterygii</taxon>
        <taxon>Neopterygii</taxon>
        <taxon>Teleostei</taxon>
        <taxon>Clupei</taxon>
        <taxon>Clupeiformes</taxon>
        <taxon>Denticipitoidei</taxon>
        <taxon>Denticipitidae</taxon>
        <taxon>Denticeps</taxon>
    </lineage>
</organism>
<feature type="transmembrane region" description="Helical" evidence="16">
    <location>
        <begin position="318"/>
        <end position="341"/>
    </location>
</feature>
<dbReference type="Pfam" id="PF04515">
    <property type="entry name" value="Choline_transpo"/>
    <property type="match status" value="1"/>
</dbReference>
<keyword evidence="7" id="KW-0597">Phosphoprotein</keyword>
<reference evidence="18" key="2">
    <citation type="submission" date="2025-08" db="UniProtKB">
        <authorList>
            <consortium name="Ensembl"/>
        </authorList>
    </citation>
    <scope>IDENTIFICATION</scope>
</reference>
<feature type="transmembrane region" description="Helical" evidence="16">
    <location>
        <begin position="193"/>
        <end position="213"/>
    </location>
</feature>
<feature type="region of interest" description="Disordered" evidence="17">
    <location>
        <begin position="112"/>
        <end position="135"/>
    </location>
</feature>
<feature type="transmembrane region" description="Helical" evidence="16">
    <location>
        <begin position="220"/>
        <end position="238"/>
    </location>
</feature>
<feature type="transmembrane region" description="Helical" evidence="16">
    <location>
        <begin position="595"/>
        <end position="617"/>
    </location>
</feature>
<comment type="subcellular location">
    <subcellularLocation>
        <location evidence="2 16">Cell membrane</location>
        <topology evidence="2 16">Multi-pass membrane protein</topology>
    </subcellularLocation>
    <subcellularLocation>
        <location evidence="1">Mitochondrion outer membrane</location>
        <topology evidence="1">Multi-pass membrane protein</topology>
    </subcellularLocation>
</comment>
<evidence type="ECO:0000256" key="3">
    <source>
        <dbReference type="ARBA" id="ARBA00007168"/>
    </source>
</evidence>
<dbReference type="AlphaFoldDB" id="A0AAY4DFW4"/>
<comment type="similarity">
    <text evidence="3 16">Belongs to the CTL (choline transporter-like) family.</text>
</comment>
<evidence type="ECO:0000256" key="1">
    <source>
        <dbReference type="ARBA" id="ARBA00004374"/>
    </source>
</evidence>